<sequence length="127" mass="13817">MVSMDHSFLDVVEHSRTIEQLHCEARGVSNMRSSQEYNYNGSCSRPMDCYNRSRVRSSLARVEMGPSKATPPIVPAPPPAPPIKGRLGTRKNPPGSGIRPWSSSWTVVLMTGNGGVRGPADPNPSEE</sequence>
<dbReference type="AlphaFoldDB" id="A0AAF0PNJ3"/>
<organism evidence="2 3">
    <name type="scientific">Solanum verrucosum</name>
    <dbReference type="NCBI Taxonomy" id="315347"/>
    <lineage>
        <taxon>Eukaryota</taxon>
        <taxon>Viridiplantae</taxon>
        <taxon>Streptophyta</taxon>
        <taxon>Embryophyta</taxon>
        <taxon>Tracheophyta</taxon>
        <taxon>Spermatophyta</taxon>
        <taxon>Magnoliopsida</taxon>
        <taxon>eudicotyledons</taxon>
        <taxon>Gunneridae</taxon>
        <taxon>Pentapetalae</taxon>
        <taxon>asterids</taxon>
        <taxon>lamiids</taxon>
        <taxon>Solanales</taxon>
        <taxon>Solanaceae</taxon>
        <taxon>Solanoideae</taxon>
        <taxon>Solaneae</taxon>
        <taxon>Solanum</taxon>
    </lineage>
</organism>
<keyword evidence="3" id="KW-1185">Reference proteome</keyword>
<evidence type="ECO:0000256" key="1">
    <source>
        <dbReference type="SAM" id="MobiDB-lite"/>
    </source>
</evidence>
<evidence type="ECO:0000313" key="2">
    <source>
        <dbReference type="EMBL" id="WMV07992.1"/>
    </source>
</evidence>
<evidence type="ECO:0000313" key="3">
    <source>
        <dbReference type="Proteomes" id="UP001234989"/>
    </source>
</evidence>
<feature type="region of interest" description="Disordered" evidence="1">
    <location>
        <begin position="60"/>
        <end position="103"/>
    </location>
</feature>
<feature type="compositionally biased region" description="Pro residues" evidence="1">
    <location>
        <begin position="72"/>
        <end position="82"/>
    </location>
</feature>
<proteinExistence type="predicted"/>
<dbReference type="EMBL" id="CP133612">
    <property type="protein sequence ID" value="WMV07992.1"/>
    <property type="molecule type" value="Genomic_DNA"/>
</dbReference>
<dbReference type="Proteomes" id="UP001234989">
    <property type="component" value="Chromosome 1"/>
</dbReference>
<name>A0AAF0PNJ3_SOLVR</name>
<accession>A0AAF0PNJ3</accession>
<protein>
    <submittedName>
        <fullName evidence="2">Uncharacterized protein</fullName>
    </submittedName>
</protein>
<gene>
    <name evidence="2" type="ORF">MTR67_001377</name>
</gene>
<reference evidence="2" key="1">
    <citation type="submission" date="2023-08" db="EMBL/GenBank/DDBJ databases">
        <title>A de novo genome assembly of Solanum verrucosum Schlechtendal, a Mexican diploid species geographically isolated from the other diploid A-genome species in potato relatives.</title>
        <authorList>
            <person name="Hosaka K."/>
        </authorList>
    </citation>
    <scope>NUCLEOTIDE SEQUENCE</scope>
    <source>
        <tissue evidence="2">Young leaves</tissue>
    </source>
</reference>